<dbReference type="STRING" id="1459.AF332_11150"/>
<dbReference type="RefSeq" id="WP_053434670.1">
    <property type="nucleotide sequence ID" value="NZ_LGUF01000007.1"/>
</dbReference>
<dbReference type="AlphaFoldDB" id="A0A0M0GCQ9"/>
<accession>A0A0M0GCQ9</accession>
<protein>
    <submittedName>
        <fullName evidence="2">Uncharacterized protein</fullName>
    </submittedName>
</protein>
<evidence type="ECO:0000313" key="3">
    <source>
        <dbReference type="Proteomes" id="UP000037109"/>
    </source>
</evidence>
<sequence>MPEFKIAESIVSSEYTFALLFIIVLYVFYKWINKNYDEHKADSKERENKLMVHLEKSNETQERTSRTLEKIEGSLHSLEKRMDDGFNDVWEKIEKFDK</sequence>
<dbReference type="PATRIC" id="fig|1459.3.peg.2383"/>
<feature type="transmembrane region" description="Helical" evidence="1">
    <location>
        <begin position="15"/>
        <end position="32"/>
    </location>
</feature>
<keyword evidence="1" id="KW-0812">Transmembrane</keyword>
<name>A0A0M0GCQ9_SPOGL</name>
<reference evidence="3" key="1">
    <citation type="submission" date="2015-07" db="EMBL/GenBank/DDBJ databases">
        <title>Fjat-10036 dsm4.</title>
        <authorList>
            <person name="Liu B."/>
            <person name="Wang J."/>
            <person name="Zhu Y."/>
            <person name="Liu G."/>
            <person name="Chen Q."/>
            <person name="Chen Z."/>
            <person name="Lan J."/>
            <person name="Che J."/>
            <person name="Ge C."/>
            <person name="Shi H."/>
            <person name="Pan Z."/>
            <person name="Liu X."/>
        </authorList>
    </citation>
    <scope>NUCLEOTIDE SEQUENCE [LARGE SCALE GENOMIC DNA]</scope>
    <source>
        <strain evidence="3">DSM 4</strain>
    </source>
</reference>
<dbReference type="OrthoDB" id="2738769at2"/>
<proteinExistence type="predicted"/>
<keyword evidence="3" id="KW-1185">Reference proteome</keyword>
<organism evidence="2 3">
    <name type="scientific">Sporosarcina globispora</name>
    <name type="common">Bacillus globisporus</name>
    <dbReference type="NCBI Taxonomy" id="1459"/>
    <lineage>
        <taxon>Bacteria</taxon>
        <taxon>Bacillati</taxon>
        <taxon>Bacillota</taxon>
        <taxon>Bacilli</taxon>
        <taxon>Bacillales</taxon>
        <taxon>Caryophanaceae</taxon>
        <taxon>Sporosarcina</taxon>
    </lineage>
</organism>
<comment type="caution">
    <text evidence="2">The sequence shown here is derived from an EMBL/GenBank/DDBJ whole genome shotgun (WGS) entry which is preliminary data.</text>
</comment>
<dbReference type="EMBL" id="LGUF01000007">
    <property type="protein sequence ID" value="KON87327.1"/>
    <property type="molecule type" value="Genomic_DNA"/>
</dbReference>
<evidence type="ECO:0000313" key="2">
    <source>
        <dbReference type="EMBL" id="KON87327.1"/>
    </source>
</evidence>
<evidence type="ECO:0000256" key="1">
    <source>
        <dbReference type="SAM" id="Phobius"/>
    </source>
</evidence>
<keyword evidence="1" id="KW-1133">Transmembrane helix</keyword>
<dbReference type="Proteomes" id="UP000037109">
    <property type="component" value="Unassembled WGS sequence"/>
</dbReference>
<keyword evidence="1" id="KW-0472">Membrane</keyword>
<gene>
    <name evidence="2" type="ORF">AF332_11150</name>
</gene>